<comment type="subunit">
    <text evidence="5">Homodimer.</text>
</comment>
<evidence type="ECO:0000256" key="4">
    <source>
        <dbReference type="ARBA" id="ARBA00011081"/>
    </source>
</evidence>
<dbReference type="InterPro" id="IPR020826">
    <property type="entry name" value="Transketolase_BS"/>
</dbReference>
<dbReference type="InterPro" id="IPR033248">
    <property type="entry name" value="Transketolase_C"/>
</dbReference>
<reference evidence="15 16" key="1">
    <citation type="journal article" date="2012" name="Nature">
        <title>Repeated polyploidization of Gossypium genomes and the evolution of spinnable cotton fibres.</title>
        <authorList>
            <person name="Paterson A.H."/>
            <person name="Wendel J.F."/>
            <person name="Gundlach H."/>
            <person name="Guo H."/>
            <person name="Jenkins J."/>
            <person name="Jin D."/>
            <person name="Llewellyn D."/>
            <person name="Showmaker K.C."/>
            <person name="Shu S."/>
            <person name="Udall J."/>
            <person name="Yoo M.J."/>
            <person name="Byers R."/>
            <person name="Chen W."/>
            <person name="Doron-Faigenboim A."/>
            <person name="Duke M.V."/>
            <person name="Gong L."/>
            <person name="Grimwood J."/>
            <person name="Grover C."/>
            <person name="Grupp K."/>
            <person name="Hu G."/>
            <person name="Lee T.H."/>
            <person name="Li J."/>
            <person name="Lin L."/>
            <person name="Liu T."/>
            <person name="Marler B.S."/>
            <person name="Page J.T."/>
            <person name="Roberts A.W."/>
            <person name="Romanel E."/>
            <person name="Sanders W.S."/>
            <person name="Szadkowski E."/>
            <person name="Tan X."/>
            <person name="Tang H."/>
            <person name="Xu C."/>
            <person name="Wang J."/>
            <person name="Wang Z."/>
            <person name="Zhang D."/>
            <person name="Zhang L."/>
            <person name="Ashrafi H."/>
            <person name="Bedon F."/>
            <person name="Bowers J.E."/>
            <person name="Brubaker C.L."/>
            <person name="Chee P.W."/>
            <person name="Das S."/>
            <person name="Gingle A.R."/>
            <person name="Haigler C.H."/>
            <person name="Harker D."/>
            <person name="Hoffmann L.V."/>
            <person name="Hovav R."/>
            <person name="Jones D.C."/>
            <person name="Lemke C."/>
            <person name="Mansoor S."/>
            <person name="ur Rahman M."/>
            <person name="Rainville L.N."/>
            <person name="Rambani A."/>
            <person name="Reddy U.K."/>
            <person name="Rong J.K."/>
            <person name="Saranga Y."/>
            <person name="Scheffler B.E."/>
            <person name="Scheffler J.A."/>
            <person name="Stelly D.M."/>
            <person name="Triplett B.A."/>
            <person name="Van Deynze A."/>
            <person name="Vaslin M.F."/>
            <person name="Waghmare V.N."/>
            <person name="Walford S.A."/>
            <person name="Wright R.J."/>
            <person name="Zaki E.A."/>
            <person name="Zhang T."/>
            <person name="Dennis E.S."/>
            <person name="Mayer K.F."/>
            <person name="Peterson D.G."/>
            <person name="Rokhsar D.S."/>
            <person name="Wang X."/>
            <person name="Schmutz J."/>
        </authorList>
    </citation>
    <scope>NUCLEOTIDE SEQUENCE [LARGE SCALE GENOMIC DNA]</scope>
</reference>
<dbReference type="Proteomes" id="UP000032304">
    <property type="component" value="Chromosome 11"/>
</dbReference>
<evidence type="ECO:0000256" key="11">
    <source>
        <dbReference type="ARBA" id="ARBA00023052"/>
    </source>
</evidence>
<dbReference type="GO" id="GO:0009507">
    <property type="term" value="C:chloroplast"/>
    <property type="evidence" value="ECO:0007669"/>
    <property type="project" value="TreeGrafter"/>
</dbReference>
<dbReference type="Pfam" id="PF02780">
    <property type="entry name" value="Transketolase_C"/>
    <property type="match status" value="1"/>
</dbReference>
<dbReference type="GO" id="GO:0046872">
    <property type="term" value="F:metal ion binding"/>
    <property type="evidence" value="ECO:0007669"/>
    <property type="project" value="UniProtKB-KW"/>
</dbReference>
<sequence>MALCASSFPAIINWGAASDPQKSTPFASHFLGGSDLVLQSLKKLNQVKKRPGGVYASLSEGAEYHSQRPATPLLDTINYPIHMKNLSVKELKQLSEELRSDVIFNVSKTGGHLGSSLGVVELTVALHYVFNAPRDKILWDVGHQSYPHKILTGRRHKMHTMRQTNGLAGFTKRSESEYDCFGTGHSSTTISAGLGMAVGRDLKGERNHVVAVIGDGAMTAGQAYEAMNNAGYLDSDMIVILNDNKQVSLPTANLDGPTPPVGALSSALSRLQSNRPLRELREVAKGVTKQIGGPMHELAAKVDEYARGMISGSGSTLFEELGLYYIGPVDGHNIDDLVSILKEVKTTKTTGPVLIHVVTEKGRGYPYAERAADKYHGVVKFDPATGKQFKGNSATQSYTTYFAEALIAEAEADKNIVAIHAAMGGGTGLNLFLRRFPQRCFDVGIAEQHAVTFAAGLACEGLKPFCAIYSSFMQRAYDQVVHDVDLQKLPVRFAMDRAGLVGADGPTHCGAFDVTFMACLPNMVVMAPSDEAELFHMVATAAAIDDRPSCFRYPRGNGIGVQLPPGKKGVPLEVGKGRVLIEGERVALLGYGSAVQSCLAAASLLESRGLRLTVADARFCKPLDHALIRKLAKSHEVLITVEEGSIGGFGSHVAQFLALDGLLDGKVKVCESKTMYPYTNNYFFALKYFPDLQWRPLVLPDRYIDHGSPVDQLAEAGLTPSHIAATVFNVLEQKREAFEVMSSRN</sequence>
<keyword evidence="16" id="KW-1185">Reference proteome</keyword>
<dbReference type="PANTHER" id="PTHR43322:SF5">
    <property type="entry name" value="1-DEOXY-D-XYLULOSE-5-PHOSPHATE SYNTHASE, CHLOROPLASTIC"/>
    <property type="match status" value="1"/>
</dbReference>
<evidence type="ECO:0000256" key="2">
    <source>
        <dbReference type="ARBA" id="ARBA00001964"/>
    </source>
</evidence>
<dbReference type="CDD" id="cd02007">
    <property type="entry name" value="TPP_DXS"/>
    <property type="match status" value="1"/>
</dbReference>
<dbReference type="SUPFAM" id="SSF52518">
    <property type="entry name" value="Thiamin diphosphate-binding fold (THDP-binding)"/>
    <property type="match status" value="2"/>
</dbReference>
<dbReference type="EC" id="2.2.1.7" evidence="6"/>
<comment type="cofactor">
    <cofactor evidence="2">
        <name>thiamine diphosphate</name>
        <dbReference type="ChEBI" id="CHEBI:58937"/>
    </cofactor>
</comment>
<dbReference type="InterPro" id="IPR009014">
    <property type="entry name" value="Transketo_C/PFOR_II"/>
</dbReference>
<evidence type="ECO:0000256" key="5">
    <source>
        <dbReference type="ARBA" id="ARBA00011738"/>
    </source>
</evidence>
<accession>A0A0D2VNV3</accession>
<comment type="pathway">
    <text evidence="3">Metabolic intermediate biosynthesis; 1-deoxy-D-xylulose 5-phosphate biosynthesis; 1-deoxy-D-xylulose 5-phosphate from D-glyceraldehyde 3-phosphate and pyruvate: step 1/1.</text>
</comment>
<dbReference type="SMART" id="SM00861">
    <property type="entry name" value="Transket_pyr"/>
    <property type="match status" value="1"/>
</dbReference>
<dbReference type="GO" id="GO:0009228">
    <property type="term" value="P:thiamine biosynthetic process"/>
    <property type="evidence" value="ECO:0007669"/>
    <property type="project" value="UniProtKB-KW"/>
</dbReference>
<dbReference type="UniPathway" id="UPA00064">
    <property type="reaction ID" value="UER00091"/>
</dbReference>
<dbReference type="Pfam" id="PF02779">
    <property type="entry name" value="Transket_pyr"/>
    <property type="match status" value="1"/>
</dbReference>
<dbReference type="InterPro" id="IPR005477">
    <property type="entry name" value="Dxylulose-5-P_synthase"/>
</dbReference>
<dbReference type="InterPro" id="IPR005475">
    <property type="entry name" value="Transketolase-like_Pyr-bd"/>
</dbReference>
<evidence type="ECO:0000256" key="13">
    <source>
        <dbReference type="ARBA" id="ARBA00050872"/>
    </source>
</evidence>
<feature type="domain" description="Transketolase-like pyrimidine-binding" evidence="14">
    <location>
        <begin position="396"/>
        <end position="561"/>
    </location>
</feature>
<evidence type="ECO:0000313" key="16">
    <source>
        <dbReference type="Proteomes" id="UP000032304"/>
    </source>
</evidence>
<dbReference type="SUPFAM" id="SSF52922">
    <property type="entry name" value="TK C-terminal domain-like"/>
    <property type="match status" value="1"/>
</dbReference>
<protein>
    <recommendedName>
        <fullName evidence="6">1-deoxy-D-xylulose-5-phosphate synthase</fullName>
        <ecNumber evidence="6">2.2.1.7</ecNumber>
    </recommendedName>
</protein>
<dbReference type="GO" id="GO:0019288">
    <property type="term" value="P:isopentenyl diphosphate biosynthetic process, methylerythritol 4-phosphate pathway"/>
    <property type="evidence" value="ECO:0007669"/>
    <property type="project" value="UniProtKB-ARBA"/>
</dbReference>
<dbReference type="AlphaFoldDB" id="A0A0D2VNV3"/>
<evidence type="ECO:0000256" key="10">
    <source>
        <dbReference type="ARBA" id="ARBA00022977"/>
    </source>
</evidence>
<dbReference type="STRING" id="29730.A0A0D2VNV3"/>
<comment type="catalytic activity">
    <reaction evidence="13">
        <text>D-glyceraldehyde 3-phosphate + pyruvate + H(+) = 1-deoxy-D-xylulose 5-phosphate + CO2</text>
        <dbReference type="Rhea" id="RHEA:12605"/>
        <dbReference type="ChEBI" id="CHEBI:15361"/>
        <dbReference type="ChEBI" id="CHEBI:15378"/>
        <dbReference type="ChEBI" id="CHEBI:16526"/>
        <dbReference type="ChEBI" id="CHEBI:57792"/>
        <dbReference type="ChEBI" id="CHEBI:59776"/>
        <dbReference type="EC" id="2.2.1.7"/>
    </reaction>
    <physiologicalReaction direction="left-to-right" evidence="13">
        <dbReference type="Rhea" id="RHEA:12606"/>
    </physiologicalReaction>
</comment>
<evidence type="ECO:0000259" key="14">
    <source>
        <dbReference type="SMART" id="SM00861"/>
    </source>
</evidence>
<gene>
    <name evidence="15" type="ORF">B456_011G184200</name>
</gene>
<evidence type="ECO:0000313" key="15">
    <source>
        <dbReference type="EMBL" id="KJB72545.1"/>
    </source>
</evidence>
<dbReference type="PROSITE" id="PS00802">
    <property type="entry name" value="TRANSKETOLASE_2"/>
    <property type="match status" value="1"/>
</dbReference>
<dbReference type="InterPro" id="IPR029061">
    <property type="entry name" value="THDP-binding"/>
</dbReference>
<evidence type="ECO:0000256" key="1">
    <source>
        <dbReference type="ARBA" id="ARBA00001946"/>
    </source>
</evidence>
<dbReference type="PROSITE" id="PS00801">
    <property type="entry name" value="TRANSKETOLASE_1"/>
    <property type="match status" value="1"/>
</dbReference>
<proteinExistence type="inferred from homology"/>
<dbReference type="NCBIfam" id="NF003933">
    <property type="entry name" value="PRK05444.2-2"/>
    <property type="match status" value="1"/>
</dbReference>
<dbReference type="NCBIfam" id="TIGR00204">
    <property type="entry name" value="dxs"/>
    <property type="match status" value="1"/>
</dbReference>
<dbReference type="Gene3D" id="3.40.50.920">
    <property type="match status" value="1"/>
</dbReference>
<evidence type="ECO:0000256" key="7">
    <source>
        <dbReference type="ARBA" id="ARBA00022679"/>
    </source>
</evidence>
<dbReference type="InterPro" id="IPR049557">
    <property type="entry name" value="Transketolase_CS"/>
</dbReference>
<dbReference type="FunFam" id="3.40.50.920:FF:000002">
    <property type="entry name" value="1-deoxy-D-xylulose-5-phosphate synthase"/>
    <property type="match status" value="1"/>
</dbReference>
<evidence type="ECO:0000256" key="3">
    <source>
        <dbReference type="ARBA" id="ARBA00004980"/>
    </source>
</evidence>
<comment type="cofactor">
    <cofactor evidence="1">
        <name>Mg(2+)</name>
        <dbReference type="ChEBI" id="CHEBI:18420"/>
    </cofactor>
</comment>
<keyword evidence="11" id="KW-0786">Thiamine pyrophosphate</keyword>
<dbReference type="GO" id="GO:0015995">
    <property type="term" value="P:chlorophyll biosynthetic process"/>
    <property type="evidence" value="ECO:0007669"/>
    <property type="project" value="TreeGrafter"/>
</dbReference>
<dbReference type="PANTHER" id="PTHR43322">
    <property type="entry name" value="1-D-DEOXYXYLULOSE 5-PHOSPHATE SYNTHASE-RELATED"/>
    <property type="match status" value="1"/>
</dbReference>
<dbReference type="EMBL" id="CM001750">
    <property type="protein sequence ID" value="KJB72545.1"/>
    <property type="molecule type" value="Genomic_DNA"/>
</dbReference>
<dbReference type="GO" id="GO:0008661">
    <property type="term" value="F:1-deoxy-D-xylulose-5-phosphate synthase activity"/>
    <property type="evidence" value="ECO:0007669"/>
    <property type="project" value="UniProtKB-EC"/>
</dbReference>
<evidence type="ECO:0000256" key="6">
    <source>
        <dbReference type="ARBA" id="ARBA00013150"/>
    </source>
</evidence>
<keyword evidence="10" id="KW-0784">Thiamine biosynthesis</keyword>
<keyword evidence="9" id="KW-0460">Magnesium</keyword>
<dbReference type="Gene3D" id="3.40.50.970">
    <property type="match status" value="2"/>
</dbReference>
<dbReference type="Gramene" id="KJB72545">
    <property type="protein sequence ID" value="KJB72545"/>
    <property type="gene ID" value="B456_011G184200"/>
</dbReference>
<dbReference type="HAMAP" id="MF_00315">
    <property type="entry name" value="DXP_synth"/>
    <property type="match status" value="1"/>
</dbReference>
<comment type="similarity">
    <text evidence="4">Belongs to the transketolase family. DXPS subfamily.</text>
</comment>
<organism evidence="15 16">
    <name type="scientific">Gossypium raimondii</name>
    <name type="common">Peruvian cotton</name>
    <name type="synonym">Gossypium klotzschianum subsp. raimondii</name>
    <dbReference type="NCBI Taxonomy" id="29730"/>
    <lineage>
        <taxon>Eukaryota</taxon>
        <taxon>Viridiplantae</taxon>
        <taxon>Streptophyta</taxon>
        <taxon>Embryophyta</taxon>
        <taxon>Tracheophyta</taxon>
        <taxon>Spermatophyta</taxon>
        <taxon>Magnoliopsida</taxon>
        <taxon>eudicotyledons</taxon>
        <taxon>Gunneridae</taxon>
        <taxon>Pentapetalae</taxon>
        <taxon>rosids</taxon>
        <taxon>malvids</taxon>
        <taxon>Malvales</taxon>
        <taxon>Malvaceae</taxon>
        <taxon>Malvoideae</taxon>
        <taxon>Gossypium</taxon>
    </lineage>
</organism>
<dbReference type="FunFam" id="3.40.50.970:FF:000005">
    <property type="entry name" value="1-deoxy-D-xylulose-5-phosphate synthase"/>
    <property type="match status" value="1"/>
</dbReference>
<dbReference type="GO" id="GO:0016114">
    <property type="term" value="P:terpenoid biosynthetic process"/>
    <property type="evidence" value="ECO:0007669"/>
    <property type="project" value="InterPro"/>
</dbReference>
<keyword evidence="12" id="KW-0414">Isoprene biosynthesis</keyword>
<dbReference type="CDD" id="cd07033">
    <property type="entry name" value="TPP_PYR_DXS_TK_like"/>
    <property type="match status" value="1"/>
</dbReference>
<keyword evidence="7" id="KW-0808">Transferase</keyword>
<evidence type="ECO:0000256" key="12">
    <source>
        <dbReference type="ARBA" id="ARBA00023229"/>
    </source>
</evidence>
<evidence type="ECO:0000256" key="9">
    <source>
        <dbReference type="ARBA" id="ARBA00022842"/>
    </source>
</evidence>
<dbReference type="eggNOG" id="KOG0523">
    <property type="taxonomic scope" value="Eukaryota"/>
</dbReference>
<dbReference type="Pfam" id="PF13292">
    <property type="entry name" value="DXP_synthase_N"/>
    <property type="match status" value="1"/>
</dbReference>
<evidence type="ECO:0000256" key="8">
    <source>
        <dbReference type="ARBA" id="ARBA00022723"/>
    </source>
</evidence>
<keyword evidence="8" id="KW-0479">Metal-binding</keyword>
<name>A0A0D2VNV3_GOSRA</name>